<comment type="caution">
    <text evidence="1">The sequence shown here is derived from an EMBL/GenBank/DDBJ whole genome shotgun (WGS) entry which is preliminary data.</text>
</comment>
<organism evidence="1">
    <name type="scientific">marine sediment metagenome</name>
    <dbReference type="NCBI Taxonomy" id="412755"/>
    <lineage>
        <taxon>unclassified sequences</taxon>
        <taxon>metagenomes</taxon>
        <taxon>ecological metagenomes</taxon>
    </lineage>
</organism>
<reference evidence="1" key="1">
    <citation type="journal article" date="2015" name="Nature">
        <title>Complex archaea that bridge the gap between prokaryotes and eukaryotes.</title>
        <authorList>
            <person name="Spang A."/>
            <person name="Saw J.H."/>
            <person name="Jorgensen S.L."/>
            <person name="Zaremba-Niedzwiedzka K."/>
            <person name="Martijn J."/>
            <person name="Lind A.E."/>
            <person name="van Eijk R."/>
            <person name="Schleper C."/>
            <person name="Guy L."/>
            <person name="Ettema T.J."/>
        </authorList>
    </citation>
    <scope>NUCLEOTIDE SEQUENCE</scope>
</reference>
<dbReference type="EMBL" id="LAZR01050371">
    <property type="protein sequence ID" value="KKK87505.1"/>
    <property type="molecule type" value="Genomic_DNA"/>
</dbReference>
<protein>
    <submittedName>
        <fullName evidence="1">Uncharacterized protein</fullName>
    </submittedName>
</protein>
<dbReference type="AlphaFoldDB" id="A0A0F8ZND7"/>
<feature type="non-terminal residue" evidence="1">
    <location>
        <position position="1"/>
    </location>
</feature>
<accession>A0A0F8ZND7</accession>
<name>A0A0F8ZND7_9ZZZZ</name>
<sequence length="271" mass="30038">LRPTDSATNKKVIHFGEALGAEFSRRSSPIDCDLAITAGFQITKAMADAMRRRIPIIVLENPVWHYGTKSDTYSWAYNGLHGGGYVPACGNLRGRPHPPLRPWKDWESGDITIFGQVPTDKNVRGEDIGAWFEQARTVLPTAGFREHPILVPSKHWHEMESFSDCLARTSLAVTFTSTVGSEAVIAGIPTIAARKGSLAYPVSSHSLSDKPISPCRAEWIHGLSYRHWSVDEQVDVEYILSGYDEALAQAQRGEYDNMSNGREQGPHYVTD</sequence>
<gene>
    <name evidence="1" type="ORF">LCGC14_2752580</name>
</gene>
<proteinExistence type="predicted"/>
<evidence type="ECO:0000313" key="1">
    <source>
        <dbReference type="EMBL" id="KKK87505.1"/>
    </source>
</evidence>